<organism evidence="5 6">
    <name type="scientific">Phytophthora cactorum</name>
    <dbReference type="NCBI Taxonomy" id="29920"/>
    <lineage>
        <taxon>Eukaryota</taxon>
        <taxon>Sar</taxon>
        <taxon>Stramenopiles</taxon>
        <taxon>Oomycota</taxon>
        <taxon>Peronosporomycetes</taxon>
        <taxon>Peronosporales</taxon>
        <taxon>Peronosporaceae</taxon>
        <taxon>Phytophthora</taxon>
    </lineage>
</organism>
<dbReference type="Proteomes" id="UP000251314">
    <property type="component" value="Unassembled WGS sequence"/>
</dbReference>
<dbReference type="EMBL" id="RCMK01000024">
    <property type="protein sequence ID" value="KAG2953553.1"/>
    <property type="molecule type" value="Genomic_DNA"/>
</dbReference>
<dbReference type="EMBL" id="RCMI01000015">
    <property type="protein sequence ID" value="KAG2942745.1"/>
    <property type="molecule type" value="Genomic_DNA"/>
</dbReference>
<protein>
    <submittedName>
        <fullName evidence="5">Uncharacterized protein</fullName>
    </submittedName>
</protein>
<dbReference type="Gene3D" id="3.40.605.10">
    <property type="entry name" value="Aldehyde Dehydrogenase, Chain A, domain 1"/>
    <property type="match status" value="1"/>
</dbReference>
<proteinExistence type="predicted"/>
<dbReference type="EMBL" id="RCMV01000070">
    <property type="protein sequence ID" value="KAG3225953.1"/>
    <property type="molecule type" value="Genomic_DNA"/>
</dbReference>
<dbReference type="Proteomes" id="UP000774804">
    <property type="component" value="Unassembled WGS sequence"/>
</dbReference>
<keyword evidence="6" id="KW-1185">Reference proteome</keyword>
<dbReference type="EMBL" id="MJFZ01000013">
    <property type="protein sequence ID" value="RAW42628.1"/>
    <property type="molecule type" value="Genomic_DNA"/>
</dbReference>
<dbReference type="InterPro" id="IPR016162">
    <property type="entry name" value="Ald_DH_N"/>
</dbReference>
<reference evidence="5 6" key="1">
    <citation type="submission" date="2018-01" db="EMBL/GenBank/DDBJ databases">
        <title>Draft genome of the strawberry crown rot pathogen Phytophthora cactorum.</title>
        <authorList>
            <person name="Armitage A.D."/>
            <person name="Lysoe E."/>
            <person name="Nellist C.F."/>
            <person name="Harrison R.J."/>
            <person name="Brurberg M.B."/>
        </authorList>
    </citation>
    <scope>NUCLEOTIDE SEQUENCE [LARGE SCALE GENOMIC DNA]</scope>
    <source>
        <strain evidence="5 6">10300</strain>
    </source>
</reference>
<evidence type="ECO:0000313" key="2">
    <source>
        <dbReference type="EMBL" id="KAG2953553.1"/>
    </source>
</evidence>
<evidence type="ECO:0000313" key="4">
    <source>
        <dbReference type="EMBL" id="KAG3225953.1"/>
    </source>
</evidence>
<dbReference type="Proteomes" id="UP000697107">
    <property type="component" value="Unassembled WGS sequence"/>
</dbReference>
<dbReference type="GO" id="GO:0016491">
    <property type="term" value="F:oxidoreductase activity"/>
    <property type="evidence" value="ECO:0007669"/>
    <property type="project" value="InterPro"/>
</dbReference>
<dbReference type="EMBL" id="RCML01000089">
    <property type="protein sequence ID" value="KAG2992243.1"/>
    <property type="molecule type" value="Genomic_DNA"/>
</dbReference>
<reference evidence="4" key="2">
    <citation type="submission" date="2018-05" db="EMBL/GenBank/DDBJ databases">
        <title>Effector identification in a new, highly contiguous assembly of the strawberry crown rot pathogen Phytophthora cactorum.</title>
        <authorList>
            <person name="Armitage A.D."/>
            <person name="Nellist C.F."/>
            <person name="Bates H."/>
            <person name="Vickerstaff R.J."/>
            <person name="Harrison R.J."/>
        </authorList>
    </citation>
    <scope>NUCLEOTIDE SEQUENCE</scope>
    <source>
        <strain evidence="1">4032</strain>
        <strain evidence="2">4040</strain>
        <strain evidence="3">P415</strain>
        <strain evidence="4">P421</strain>
    </source>
</reference>
<sequence length="47" mass="5429">MEDVAGCFQYYAEALDKRQYEMVDLPLDDIFKTIRYEPVGIMGAIIP</sequence>
<evidence type="ECO:0000313" key="6">
    <source>
        <dbReference type="Proteomes" id="UP000251314"/>
    </source>
</evidence>
<dbReference type="Proteomes" id="UP000736787">
    <property type="component" value="Unassembled WGS sequence"/>
</dbReference>
<evidence type="ECO:0000313" key="1">
    <source>
        <dbReference type="EMBL" id="KAG2942745.1"/>
    </source>
</evidence>
<evidence type="ECO:0000313" key="3">
    <source>
        <dbReference type="EMBL" id="KAG2992243.1"/>
    </source>
</evidence>
<dbReference type="AlphaFoldDB" id="A0A329T2C3"/>
<gene>
    <name evidence="5" type="ORF">PC110_g1220</name>
    <name evidence="1" type="ORF">PC115_g1276</name>
    <name evidence="2" type="ORF">PC117_g1954</name>
    <name evidence="3" type="ORF">PC118_g4674</name>
    <name evidence="4" type="ORF">PC129_g3435</name>
</gene>
<dbReference type="VEuPathDB" id="FungiDB:PC110_g1220"/>
<dbReference type="STRING" id="29920.A0A329T2C3"/>
<name>A0A329T2C3_9STRA</name>
<evidence type="ECO:0000313" key="5">
    <source>
        <dbReference type="EMBL" id="RAW42628.1"/>
    </source>
</evidence>
<dbReference type="OrthoDB" id="310895at2759"/>
<comment type="caution">
    <text evidence="5">The sequence shown here is derived from an EMBL/GenBank/DDBJ whole genome shotgun (WGS) entry which is preliminary data.</text>
</comment>
<accession>A0A329T2C3</accession>
<dbReference type="Proteomes" id="UP000760860">
    <property type="component" value="Unassembled WGS sequence"/>
</dbReference>